<protein>
    <recommendedName>
        <fullName evidence="4">ABC transporter permease</fullName>
    </recommendedName>
</protein>
<reference evidence="2" key="1">
    <citation type="journal article" date="2014" name="Int. J. Syst. Evol. Microbiol.">
        <title>Complete genome of a new Firmicutes species belonging to the dominant human colonic microbiota ('Ruminococcus bicirculans') reveals two chromosomes and a selective capacity to utilize plant glucans.</title>
        <authorList>
            <consortium name="NISC Comparative Sequencing Program"/>
            <person name="Wegmann U."/>
            <person name="Louis P."/>
            <person name="Goesmann A."/>
            <person name="Henrissat B."/>
            <person name="Duncan S.H."/>
            <person name="Flint H.J."/>
        </authorList>
    </citation>
    <scope>NUCLEOTIDE SEQUENCE</scope>
    <source>
        <strain evidence="2">NBRC 103855</strain>
    </source>
</reference>
<keyword evidence="1" id="KW-1133">Transmembrane helix</keyword>
<evidence type="ECO:0000313" key="2">
    <source>
        <dbReference type="EMBL" id="GLQ09297.1"/>
    </source>
</evidence>
<keyword evidence="3" id="KW-1185">Reference proteome</keyword>
<evidence type="ECO:0000256" key="1">
    <source>
        <dbReference type="SAM" id="Phobius"/>
    </source>
</evidence>
<organism evidence="2 3">
    <name type="scientific">Devosia yakushimensis</name>
    <dbReference type="NCBI Taxonomy" id="470028"/>
    <lineage>
        <taxon>Bacteria</taxon>
        <taxon>Pseudomonadati</taxon>
        <taxon>Pseudomonadota</taxon>
        <taxon>Alphaproteobacteria</taxon>
        <taxon>Hyphomicrobiales</taxon>
        <taxon>Devosiaceae</taxon>
        <taxon>Devosia</taxon>
    </lineage>
</organism>
<dbReference type="Proteomes" id="UP001161406">
    <property type="component" value="Unassembled WGS sequence"/>
</dbReference>
<sequence length="61" mass="6604">MSHDGHDKKGAAENGVGSPVANLRGQIWSRWPTGITALAVIALAWVGVYLLWNGIVFVFVR</sequence>
<accession>A0ABQ5UD70</accession>
<proteinExistence type="predicted"/>
<evidence type="ECO:0008006" key="4">
    <source>
        <dbReference type="Google" id="ProtNLM"/>
    </source>
</evidence>
<feature type="transmembrane region" description="Helical" evidence="1">
    <location>
        <begin position="35"/>
        <end position="60"/>
    </location>
</feature>
<name>A0ABQ5UD70_9HYPH</name>
<evidence type="ECO:0000313" key="3">
    <source>
        <dbReference type="Proteomes" id="UP001161406"/>
    </source>
</evidence>
<gene>
    <name evidence="2" type="ORF">GCM10007913_12290</name>
</gene>
<dbReference type="RefSeq" id="WP_284388934.1">
    <property type="nucleotide sequence ID" value="NZ_BSNG01000001.1"/>
</dbReference>
<reference evidence="2" key="2">
    <citation type="submission" date="2023-01" db="EMBL/GenBank/DDBJ databases">
        <title>Draft genome sequence of Devosia yakushimensis strain NBRC 103855.</title>
        <authorList>
            <person name="Sun Q."/>
            <person name="Mori K."/>
        </authorList>
    </citation>
    <scope>NUCLEOTIDE SEQUENCE</scope>
    <source>
        <strain evidence="2">NBRC 103855</strain>
    </source>
</reference>
<dbReference type="EMBL" id="BSNG01000001">
    <property type="protein sequence ID" value="GLQ09297.1"/>
    <property type="molecule type" value="Genomic_DNA"/>
</dbReference>
<keyword evidence="1" id="KW-0472">Membrane</keyword>
<comment type="caution">
    <text evidence="2">The sequence shown here is derived from an EMBL/GenBank/DDBJ whole genome shotgun (WGS) entry which is preliminary data.</text>
</comment>
<keyword evidence="1" id="KW-0812">Transmembrane</keyword>